<organism evidence="2 3">
    <name type="scientific">Vitis vinifera</name>
    <name type="common">Grape</name>
    <dbReference type="NCBI Taxonomy" id="29760"/>
    <lineage>
        <taxon>Eukaryota</taxon>
        <taxon>Viridiplantae</taxon>
        <taxon>Streptophyta</taxon>
        <taxon>Embryophyta</taxon>
        <taxon>Tracheophyta</taxon>
        <taxon>Spermatophyta</taxon>
        <taxon>Magnoliopsida</taxon>
        <taxon>eudicotyledons</taxon>
        <taxon>Gunneridae</taxon>
        <taxon>Pentapetalae</taxon>
        <taxon>rosids</taxon>
        <taxon>Vitales</taxon>
        <taxon>Vitaceae</taxon>
        <taxon>Viteae</taxon>
        <taxon>Vitis</taxon>
    </lineage>
</organism>
<feature type="region of interest" description="Disordered" evidence="1">
    <location>
        <begin position="85"/>
        <end position="108"/>
    </location>
</feature>
<evidence type="ECO:0000313" key="2">
    <source>
        <dbReference type="EMBL" id="RVW87094.1"/>
    </source>
</evidence>
<proteinExistence type="predicted"/>
<dbReference type="AlphaFoldDB" id="A0A438HRK8"/>
<evidence type="ECO:0000313" key="3">
    <source>
        <dbReference type="Proteomes" id="UP000288805"/>
    </source>
</evidence>
<dbReference type="PANTHER" id="PTHR35046:SF9">
    <property type="entry name" value="RNA-DIRECTED DNA POLYMERASE"/>
    <property type="match status" value="1"/>
</dbReference>
<evidence type="ECO:0000256" key="1">
    <source>
        <dbReference type="SAM" id="MobiDB-lite"/>
    </source>
</evidence>
<name>A0A438HRK8_VITVI</name>
<sequence>MKTVMRKWFVPSHYYHELYQKLQSLRQMELQRYVELEDMVHMTIKMENQLKRRGNNTWQNPSLESSRRPNFVKKEKKQAIVKPKIEQKQEAINHGNQDDAKSMPPLEDVDDEEYTTQGELLVARRALSFRSLMMSFLSWFHMVYLIFKVLNIKLISCSMLPFQIDQLIKAISRRQRNYKGRMRRGEYALIAKKSTI</sequence>
<accession>A0A438HRK8</accession>
<dbReference type="Proteomes" id="UP000288805">
    <property type="component" value="Unassembled WGS sequence"/>
</dbReference>
<dbReference type="EMBL" id="QGNW01000187">
    <property type="protein sequence ID" value="RVW87094.1"/>
    <property type="molecule type" value="Genomic_DNA"/>
</dbReference>
<dbReference type="PANTHER" id="PTHR35046">
    <property type="entry name" value="ZINC KNUCKLE (CCHC-TYPE) FAMILY PROTEIN"/>
    <property type="match status" value="1"/>
</dbReference>
<feature type="compositionally biased region" description="Basic and acidic residues" evidence="1">
    <location>
        <begin position="85"/>
        <end position="101"/>
    </location>
</feature>
<reference evidence="2 3" key="1">
    <citation type="journal article" date="2018" name="PLoS Genet.">
        <title>Population sequencing reveals clonal diversity and ancestral inbreeding in the grapevine cultivar Chardonnay.</title>
        <authorList>
            <person name="Roach M.J."/>
            <person name="Johnson D.L."/>
            <person name="Bohlmann J."/>
            <person name="van Vuuren H.J."/>
            <person name="Jones S.J."/>
            <person name="Pretorius I.S."/>
            <person name="Schmidt S.A."/>
            <person name="Borneman A.R."/>
        </authorList>
    </citation>
    <scope>NUCLEOTIDE SEQUENCE [LARGE SCALE GENOMIC DNA]</scope>
    <source>
        <strain evidence="3">cv. Chardonnay</strain>
        <tissue evidence="2">Leaf</tissue>
    </source>
</reference>
<comment type="caution">
    <text evidence="2">The sequence shown here is derived from an EMBL/GenBank/DDBJ whole genome shotgun (WGS) entry which is preliminary data.</text>
</comment>
<gene>
    <name evidence="2" type="ORF">CK203_048336</name>
</gene>
<protein>
    <submittedName>
        <fullName evidence="2">Uncharacterized protein</fullName>
    </submittedName>
</protein>